<dbReference type="InterPro" id="IPR029058">
    <property type="entry name" value="AB_hydrolase_fold"/>
</dbReference>
<dbReference type="AlphaFoldDB" id="A0A1F5MJ94"/>
<sequence>MPRIEDYQDQPIQQVNVSWSSTADRASRSLRMDLAIHPCFSERIIINYPGYRGDIDGYQAKHRNLARFMQGEGLGAVVRGKGPGHPDFNGLTVDIQLRKMIDFSIKNSLRICGTVKPEIFLIGTSAGGSAVAAIAHEFSAVSRILLMAPSGDMEPRALHYGLGQFSGEVYILMGLQDRVVGGERTARSFYNMAARSRKREVFLLDYCDHHFSGTPNGRIMSQAPFYAFARGDRPNFPDPEGGMVLY</sequence>
<dbReference type="SUPFAM" id="SSF53474">
    <property type="entry name" value="alpha/beta-Hydrolases"/>
    <property type="match status" value="1"/>
</dbReference>
<comment type="caution">
    <text evidence="1">The sequence shown here is derived from an EMBL/GenBank/DDBJ whole genome shotgun (WGS) entry which is preliminary data.</text>
</comment>
<accession>A0A1F5MJ94</accession>
<gene>
    <name evidence="1" type="ORF">A3B49_00520</name>
</gene>
<evidence type="ECO:0000313" key="1">
    <source>
        <dbReference type="EMBL" id="OGE65360.1"/>
    </source>
</evidence>
<protein>
    <recommendedName>
        <fullName evidence="3">Serine aminopeptidase S33 domain-containing protein</fullName>
    </recommendedName>
</protein>
<evidence type="ECO:0008006" key="3">
    <source>
        <dbReference type="Google" id="ProtNLM"/>
    </source>
</evidence>
<organism evidence="1 2">
    <name type="scientific">Candidatus Daviesbacteria bacterium RIFCSPLOWO2_01_FULL_40_24</name>
    <dbReference type="NCBI Taxonomy" id="1797787"/>
    <lineage>
        <taxon>Bacteria</taxon>
        <taxon>Candidatus Daviesiibacteriota</taxon>
    </lineage>
</organism>
<dbReference type="Proteomes" id="UP000178017">
    <property type="component" value="Unassembled WGS sequence"/>
</dbReference>
<dbReference type="Gene3D" id="3.40.50.1820">
    <property type="entry name" value="alpha/beta hydrolase"/>
    <property type="match status" value="1"/>
</dbReference>
<evidence type="ECO:0000313" key="2">
    <source>
        <dbReference type="Proteomes" id="UP000178017"/>
    </source>
</evidence>
<name>A0A1F5MJ94_9BACT</name>
<proteinExistence type="predicted"/>
<reference evidence="1 2" key="1">
    <citation type="journal article" date="2016" name="Nat. Commun.">
        <title>Thousands of microbial genomes shed light on interconnected biogeochemical processes in an aquifer system.</title>
        <authorList>
            <person name="Anantharaman K."/>
            <person name="Brown C.T."/>
            <person name="Hug L.A."/>
            <person name="Sharon I."/>
            <person name="Castelle C.J."/>
            <person name="Probst A.J."/>
            <person name="Thomas B.C."/>
            <person name="Singh A."/>
            <person name="Wilkins M.J."/>
            <person name="Karaoz U."/>
            <person name="Brodie E.L."/>
            <person name="Williams K.H."/>
            <person name="Hubbard S.S."/>
            <person name="Banfield J.F."/>
        </authorList>
    </citation>
    <scope>NUCLEOTIDE SEQUENCE [LARGE SCALE GENOMIC DNA]</scope>
</reference>
<dbReference type="EMBL" id="MFDO01000018">
    <property type="protein sequence ID" value="OGE65360.1"/>
    <property type="molecule type" value="Genomic_DNA"/>
</dbReference>